<evidence type="ECO:0000313" key="3">
    <source>
        <dbReference type="Proteomes" id="UP001218188"/>
    </source>
</evidence>
<organism evidence="2 3">
    <name type="scientific">Mycena alexandri</name>
    <dbReference type="NCBI Taxonomy" id="1745969"/>
    <lineage>
        <taxon>Eukaryota</taxon>
        <taxon>Fungi</taxon>
        <taxon>Dikarya</taxon>
        <taxon>Basidiomycota</taxon>
        <taxon>Agaricomycotina</taxon>
        <taxon>Agaricomycetes</taxon>
        <taxon>Agaricomycetidae</taxon>
        <taxon>Agaricales</taxon>
        <taxon>Marasmiineae</taxon>
        <taxon>Mycenaceae</taxon>
        <taxon>Mycena</taxon>
    </lineage>
</organism>
<feature type="region of interest" description="Disordered" evidence="1">
    <location>
        <begin position="1"/>
        <end position="32"/>
    </location>
</feature>
<gene>
    <name evidence="2" type="ORF">C8F04DRAFT_1180623</name>
</gene>
<evidence type="ECO:0000313" key="2">
    <source>
        <dbReference type="EMBL" id="KAJ7037211.1"/>
    </source>
</evidence>
<dbReference type="Proteomes" id="UP001218188">
    <property type="component" value="Unassembled WGS sequence"/>
</dbReference>
<protein>
    <submittedName>
        <fullName evidence="2">Uncharacterized protein</fullName>
    </submittedName>
</protein>
<name>A0AAD6T1T2_9AGAR</name>
<dbReference type="AlphaFoldDB" id="A0AAD6T1T2"/>
<sequence length="152" mass="16619">MDSIHPTQNESRSNPKSNLGGGKLDSWCQKRRVPQSFTDSTWPIKKLSGNRRAMVRIADGGLGAKGSERGRRKSMEDIIQMIESSWFSEVEEDIATAIVERVGDDLRTISRVGDCPIGAKVNESLAAAANGIWQPKVYYLSNSAKPGRGGNL</sequence>
<comment type="caution">
    <text evidence="2">The sequence shown here is derived from an EMBL/GenBank/DDBJ whole genome shotgun (WGS) entry which is preliminary data.</text>
</comment>
<keyword evidence="3" id="KW-1185">Reference proteome</keyword>
<accession>A0AAD6T1T2</accession>
<reference evidence="2" key="1">
    <citation type="submission" date="2023-03" db="EMBL/GenBank/DDBJ databases">
        <title>Massive genome expansion in bonnet fungi (Mycena s.s.) driven by repeated elements and novel gene families across ecological guilds.</title>
        <authorList>
            <consortium name="Lawrence Berkeley National Laboratory"/>
            <person name="Harder C.B."/>
            <person name="Miyauchi S."/>
            <person name="Viragh M."/>
            <person name="Kuo A."/>
            <person name="Thoen E."/>
            <person name="Andreopoulos B."/>
            <person name="Lu D."/>
            <person name="Skrede I."/>
            <person name="Drula E."/>
            <person name="Henrissat B."/>
            <person name="Morin E."/>
            <person name="Kohler A."/>
            <person name="Barry K."/>
            <person name="LaButti K."/>
            <person name="Morin E."/>
            <person name="Salamov A."/>
            <person name="Lipzen A."/>
            <person name="Mereny Z."/>
            <person name="Hegedus B."/>
            <person name="Baldrian P."/>
            <person name="Stursova M."/>
            <person name="Weitz H."/>
            <person name="Taylor A."/>
            <person name="Grigoriev I.V."/>
            <person name="Nagy L.G."/>
            <person name="Martin F."/>
            <person name="Kauserud H."/>
        </authorList>
    </citation>
    <scope>NUCLEOTIDE SEQUENCE</scope>
    <source>
        <strain evidence="2">CBHHK200</strain>
    </source>
</reference>
<evidence type="ECO:0000256" key="1">
    <source>
        <dbReference type="SAM" id="MobiDB-lite"/>
    </source>
</evidence>
<dbReference type="EMBL" id="JARJCM010000038">
    <property type="protein sequence ID" value="KAJ7037211.1"/>
    <property type="molecule type" value="Genomic_DNA"/>
</dbReference>
<proteinExistence type="predicted"/>
<feature type="compositionally biased region" description="Polar residues" evidence="1">
    <location>
        <begin position="1"/>
        <end position="17"/>
    </location>
</feature>